<name>A0A081PTD4_STRMT</name>
<keyword evidence="3 6" id="KW-0812">Transmembrane</keyword>
<protein>
    <submittedName>
        <fullName evidence="7">Inhibitor of apoptosis-promoting Bax1 family protein</fullName>
    </submittedName>
</protein>
<dbReference type="PATRIC" id="fig|28037.99.peg.241"/>
<evidence type="ECO:0000256" key="2">
    <source>
        <dbReference type="ARBA" id="ARBA00010350"/>
    </source>
</evidence>
<evidence type="ECO:0000256" key="6">
    <source>
        <dbReference type="RuleBase" id="RU004379"/>
    </source>
</evidence>
<dbReference type="PANTHER" id="PTHR23291:SF50">
    <property type="entry name" value="PROTEIN LIFEGUARD 4"/>
    <property type="match status" value="1"/>
</dbReference>
<dbReference type="Pfam" id="PF01027">
    <property type="entry name" value="Bax1-I"/>
    <property type="match status" value="1"/>
</dbReference>
<dbReference type="Proteomes" id="UP000028093">
    <property type="component" value="Unassembled WGS sequence"/>
</dbReference>
<feature type="transmembrane region" description="Helical" evidence="6">
    <location>
        <begin position="109"/>
        <end position="128"/>
    </location>
</feature>
<feature type="transmembrane region" description="Helical" evidence="6">
    <location>
        <begin position="200"/>
        <end position="223"/>
    </location>
</feature>
<sequence length="227" mass="24901">MNQTIIQERSGLNQFYAKVYAFVGIGIGLSALVSALMLTVFQAQLTYFLMQGRLWLMVATFAELALVFVASSMAAKNSPAALPVFLVYSLLNGFTLSFVVAFYTPGTVLSAFVSSALLFFVMAAIGIFTKKDLSGIGRAMMAALIGLLIAMVVNIFLASGFFDYMISVAMVLVFSGLIAWDNQKIRYVYEQSRGQVATGWIISMALSIYLDFINLFLSILRIFGRND</sequence>
<evidence type="ECO:0000256" key="3">
    <source>
        <dbReference type="ARBA" id="ARBA00022692"/>
    </source>
</evidence>
<feature type="transmembrane region" description="Helical" evidence="6">
    <location>
        <begin position="140"/>
        <end position="158"/>
    </location>
</feature>
<gene>
    <name evidence="7" type="ORF">SK1126_0281</name>
</gene>
<organism evidence="7 8">
    <name type="scientific">Streptococcus mitis</name>
    <dbReference type="NCBI Taxonomy" id="28037"/>
    <lineage>
        <taxon>Bacteria</taxon>
        <taxon>Bacillati</taxon>
        <taxon>Bacillota</taxon>
        <taxon>Bacilli</taxon>
        <taxon>Lactobacillales</taxon>
        <taxon>Streptococcaceae</taxon>
        <taxon>Streptococcus</taxon>
        <taxon>Streptococcus mitis group</taxon>
    </lineage>
</organism>
<feature type="transmembrane region" description="Helical" evidence="6">
    <location>
        <begin position="54"/>
        <end position="75"/>
    </location>
</feature>
<dbReference type="InterPro" id="IPR006214">
    <property type="entry name" value="Bax_inhibitor_1-related"/>
</dbReference>
<dbReference type="RefSeq" id="WP_033681253.1">
    <property type="nucleotide sequence ID" value="NZ_JPFT01000003.1"/>
</dbReference>
<reference evidence="7 8" key="1">
    <citation type="submission" date="2014-05" db="EMBL/GenBank/DDBJ databases">
        <authorList>
            <person name="Daugherty S.C."/>
            <person name="Tallon L.J."/>
            <person name="Sadzewicz L."/>
            <person name="Kilian M."/>
            <person name="Tettelin H."/>
        </authorList>
    </citation>
    <scope>NUCLEOTIDE SEQUENCE [LARGE SCALE GENOMIC DNA]</scope>
    <source>
        <strain evidence="7 8">SK1126</strain>
    </source>
</reference>
<feature type="transmembrane region" description="Helical" evidence="6">
    <location>
        <begin position="164"/>
        <end position="180"/>
    </location>
</feature>
<comment type="caution">
    <text evidence="7">The sequence shown here is derived from an EMBL/GenBank/DDBJ whole genome shotgun (WGS) entry which is preliminary data.</text>
</comment>
<feature type="transmembrane region" description="Helical" evidence="6">
    <location>
        <begin position="82"/>
        <end position="103"/>
    </location>
</feature>
<dbReference type="EMBL" id="JPFT01000003">
    <property type="protein sequence ID" value="KEQ33957.1"/>
    <property type="molecule type" value="Genomic_DNA"/>
</dbReference>
<evidence type="ECO:0000256" key="5">
    <source>
        <dbReference type="ARBA" id="ARBA00023136"/>
    </source>
</evidence>
<evidence type="ECO:0000313" key="8">
    <source>
        <dbReference type="Proteomes" id="UP000028093"/>
    </source>
</evidence>
<evidence type="ECO:0000256" key="1">
    <source>
        <dbReference type="ARBA" id="ARBA00004141"/>
    </source>
</evidence>
<evidence type="ECO:0000313" key="7">
    <source>
        <dbReference type="EMBL" id="KEQ33957.1"/>
    </source>
</evidence>
<proteinExistence type="inferred from homology"/>
<comment type="subcellular location">
    <subcellularLocation>
        <location evidence="1">Membrane</location>
        <topology evidence="1">Multi-pass membrane protein</topology>
    </subcellularLocation>
</comment>
<dbReference type="CDD" id="cd10432">
    <property type="entry name" value="BI-1-like_bacterial"/>
    <property type="match status" value="1"/>
</dbReference>
<keyword evidence="4 6" id="KW-1133">Transmembrane helix</keyword>
<comment type="similarity">
    <text evidence="2 6">Belongs to the BI1 family.</text>
</comment>
<dbReference type="AlphaFoldDB" id="A0A081PTD4"/>
<keyword evidence="5 6" id="KW-0472">Membrane</keyword>
<accession>A0A081PTD4</accession>
<feature type="transmembrane region" description="Helical" evidence="6">
    <location>
        <begin position="20"/>
        <end position="42"/>
    </location>
</feature>
<dbReference type="GO" id="GO:0005886">
    <property type="term" value="C:plasma membrane"/>
    <property type="evidence" value="ECO:0007669"/>
    <property type="project" value="TreeGrafter"/>
</dbReference>
<dbReference type="PANTHER" id="PTHR23291">
    <property type="entry name" value="BAX INHIBITOR-RELATED"/>
    <property type="match status" value="1"/>
</dbReference>
<evidence type="ECO:0000256" key="4">
    <source>
        <dbReference type="ARBA" id="ARBA00022989"/>
    </source>
</evidence>